<proteinExistence type="predicted"/>
<dbReference type="Proteomes" id="UP000887581">
    <property type="component" value="Unplaced"/>
</dbReference>
<dbReference type="WBParaSite" id="sdigi.contig102.g4359.t1">
    <property type="protein sequence ID" value="sdigi.contig102.g4359.t1"/>
    <property type="gene ID" value="sdigi.contig102.g4359"/>
</dbReference>
<organism evidence="2 3">
    <name type="scientific">Setaria digitata</name>
    <dbReference type="NCBI Taxonomy" id="48799"/>
    <lineage>
        <taxon>Eukaryota</taxon>
        <taxon>Metazoa</taxon>
        <taxon>Ecdysozoa</taxon>
        <taxon>Nematoda</taxon>
        <taxon>Chromadorea</taxon>
        <taxon>Rhabditida</taxon>
        <taxon>Spirurina</taxon>
        <taxon>Spiruromorpha</taxon>
        <taxon>Filarioidea</taxon>
        <taxon>Setariidae</taxon>
        <taxon>Setaria</taxon>
    </lineage>
</organism>
<evidence type="ECO:0000313" key="3">
    <source>
        <dbReference type="WBParaSite" id="sdigi.contig102.g4359.t1"/>
    </source>
</evidence>
<keyword evidence="2" id="KW-1185">Reference proteome</keyword>
<name>A0A915PCP0_9BILA</name>
<feature type="region of interest" description="Disordered" evidence="1">
    <location>
        <begin position="155"/>
        <end position="174"/>
    </location>
</feature>
<reference evidence="3" key="1">
    <citation type="submission" date="2022-11" db="UniProtKB">
        <authorList>
            <consortium name="WormBaseParasite"/>
        </authorList>
    </citation>
    <scope>IDENTIFICATION</scope>
</reference>
<evidence type="ECO:0000313" key="2">
    <source>
        <dbReference type="Proteomes" id="UP000887581"/>
    </source>
</evidence>
<dbReference type="AlphaFoldDB" id="A0A915PCP0"/>
<feature type="compositionally biased region" description="Basic and acidic residues" evidence="1">
    <location>
        <begin position="21"/>
        <end position="33"/>
    </location>
</feature>
<evidence type="ECO:0000256" key="1">
    <source>
        <dbReference type="SAM" id="MobiDB-lite"/>
    </source>
</evidence>
<protein>
    <submittedName>
        <fullName evidence="3">Uncharacterized protein</fullName>
    </submittedName>
</protein>
<accession>A0A915PCP0</accession>
<sequence>MSSSGKQSFSYGEHFNNFTSEESHVTESYERNIHGVPELGRQREYSYSTYSERRIYGRNENGEVVVHVEKNPKTPVRPVSPVRPVTPVEASGSLCFSKKTSQQLHRNDRKIAYNRRNKLSPSDGHRPVTPVQPFDILPVSIPRIEIDKAIFDVSSRKRSPRPDDSPGYLSHSTCPGTGGVVPSVNVISTAHSIGPLKKVTKESRWVSVYDGRPVSPYVRTVTYAPKFSNQEYMIADKDCHCSNGHNMQPKQVTYKDESYSSRANAVTRANSRDACSVFIENPFYSD</sequence>
<feature type="region of interest" description="Disordered" evidence="1">
    <location>
        <begin position="21"/>
        <end position="44"/>
    </location>
</feature>